<gene>
    <name evidence="2" type="ORF">D791_03902</name>
</gene>
<organism evidence="2 3">
    <name type="scientific">Nitrincola nitratireducens</name>
    <dbReference type="NCBI Taxonomy" id="1229521"/>
    <lineage>
        <taxon>Bacteria</taxon>
        <taxon>Pseudomonadati</taxon>
        <taxon>Pseudomonadota</taxon>
        <taxon>Gammaproteobacteria</taxon>
        <taxon>Oceanospirillales</taxon>
        <taxon>Oceanospirillaceae</taxon>
        <taxon>Nitrincola</taxon>
    </lineage>
</organism>
<dbReference type="Pfam" id="PF17273">
    <property type="entry name" value="DUF5338"/>
    <property type="match status" value="1"/>
</dbReference>
<reference evidence="3" key="1">
    <citation type="submission" date="2012-11" db="EMBL/GenBank/DDBJ databases">
        <authorList>
            <person name="Singh A."/>
            <person name="Pinnaka A.K."/>
            <person name="Vaidya B."/>
        </authorList>
    </citation>
    <scope>NUCLEOTIDE SEQUENCE [LARGE SCALE GENOMIC DNA]</scope>
    <source>
        <strain evidence="3">AK23</strain>
    </source>
</reference>
<name>W9UZ21_9GAMM</name>
<dbReference type="AlphaFoldDB" id="W9UZ21"/>
<keyword evidence="3" id="KW-1185">Reference proteome</keyword>
<sequence>MTTDYMQELAEWASQKKAKQPRQDKHVVAFLAVRDDVKAALDGGYAMKTIWEHMRETGRISSRYETFTLHVKRFITDVKPVAKPIPATPKPAPASAGSSKPAATKKAEPSPVVEAPESVPGEPKKVTSSSLPTFNFNPVARKDDLI</sequence>
<feature type="region of interest" description="Disordered" evidence="1">
    <location>
        <begin position="80"/>
        <end position="146"/>
    </location>
</feature>
<comment type="caution">
    <text evidence="2">The sequence shown here is derived from an EMBL/GenBank/DDBJ whole genome shotgun (WGS) entry which is preliminary data.</text>
</comment>
<evidence type="ECO:0008006" key="4">
    <source>
        <dbReference type="Google" id="ProtNLM"/>
    </source>
</evidence>
<proteinExistence type="predicted"/>
<dbReference type="OrthoDB" id="8686887at2"/>
<reference evidence="2 3" key="2">
    <citation type="journal article" date="2015" name="Syst. Appl. Microbiol.">
        <title>Nitrincola nitratireducens sp. nov. isolated from a haloalkaline crater lake.</title>
        <authorList>
            <person name="Singh A."/>
            <person name="Vaidya B."/>
            <person name="Tanuku N.R."/>
            <person name="Pinnaka A.K."/>
        </authorList>
    </citation>
    <scope>NUCLEOTIDE SEQUENCE [LARGE SCALE GENOMIC DNA]</scope>
    <source>
        <strain evidence="2 3">AK23</strain>
    </source>
</reference>
<evidence type="ECO:0000256" key="1">
    <source>
        <dbReference type="SAM" id="MobiDB-lite"/>
    </source>
</evidence>
<dbReference type="Proteomes" id="UP000019464">
    <property type="component" value="Unassembled WGS sequence"/>
</dbReference>
<evidence type="ECO:0000313" key="3">
    <source>
        <dbReference type="Proteomes" id="UP000019464"/>
    </source>
</evidence>
<dbReference type="EMBL" id="AONB01000031">
    <property type="protein sequence ID" value="EXJ09162.1"/>
    <property type="molecule type" value="Genomic_DNA"/>
</dbReference>
<dbReference type="InterPro" id="IPR035225">
    <property type="entry name" value="DUF5338"/>
</dbReference>
<evidence type="ECO:0000313" key="2">
    <source>
        <dbReference type="EMBL" id="EXJ09162.1"/>
    </source>
</evidence>
<dbReference type="RefSeq" id="WP_036514586.1">
    <property type="nucleotide sequence ID" value="NZ_AONB01000031.1"/>
</dbReference>
<feature type="compositionally biased region" description="Polar residues" evidence="1">
    <location>
        <begin position="126"/>
        <end position="136"/>
    </location>
</feature>
<feature type="compositionally biased region" description="Low complexity" evidence="1">
    <location>
        <begin position="93"/>
        <end position="121"/>
    </location>
</feature>
<protein>
    <recommendedName>
        <fullName evidence="4">Conjugal transfer protein TraK</fullName>
    </recommendedName>
</protein>
<accession>W9UZ21</accession>